<dbReference type="GO" id="GO:0005524">
    <property type="term" value="F:ATP binding"/>
    <property type="evidence" value="ECO:0007669"/>
    <property type="project" value="InterPro"/>
</dbReference>
<proteinExistence type="predicted"/>
<reference evidence="1 2" key="1">
    <citation type="journal article" date="2019" name="Mol. Biol. Evol.">
        <title>Blast fungal genomes show frequent chromosomal changes, gene gains and losses, and effector gene turnover.</title>
        <authorList>
            <person name="Gomez Luciano L.B."/>
            <person name="Jason Tsai I."/>
            <person name="Chuma I."/>
            <person name="Tosa Y."/>
            <person name="Chen Y.H."/>
            <person name="Li J.Y."/>
            <person name="Li M.Y."/>
            <person name="Jade Lu M.Y."/>
            <person name="Nakayashiki H."/>
            <person name="Li W.H."/>
        </authorList>
    </citation>
    <scope>NUCLEOTIDE SEQUENCE [LARGE SCALE GENOMIC DNA]</scope>
    <source>
        <strain evidence="1">MZ5-1-6</strain>
    </source>
</reference>
<dbReference type="Gene3D" id="3.90.640.10">
    <property type="entry name" value="Actin, Chain A, domain 4"/>
    <property type="match status" value="1"/>
</dbReference>
<dbReference type="Proteomes" id="UP000294847">
    <property type="component" value="Chromosome 3"/>
</dbReference>
<dbReference type="EMBL" id="CP034206">
    <property type="protein sequence ID" value="QBZ59518.1"/>
    <property type="molecule type" value="Genomic_DNA"/>
</dbReference>
<dbReference type="SUPFAM" id="SSF53067">
    <property type="entry name" value="Actin-like ATPase domain"/>
    <property type="match status" value="2"/>
</dbReference>
<dbReference type="InterPro" id="IPR013126">
    <property type="entry name" value="Hsp_70_fam"/>
</dbReference>
<gene>
    <name evidence="1" type="ORF">PoMZ_04479</name>
</gene>
<dbReference type="GO" id="GO:0140662">
    <property type="term" value="F:ATP-dependent protein folding chaperone"/>
    <property type="evidence" value="ECO:0007669"/>
    <property type="project" value="InterPro"/>
</dbReference>
<protein>
    <submittedName>
        <fullName evidence="1">Uncharacterized protein</fullName>
    </submittedName>
</protein>
<name>A0A4P7N9W7_PYROR</name>
<dbReference type="AlphaFoldDB" id="A0A4P7N9W7"/>
<dbReference type="Gene3D" id="3.30.420.40">
    <property type="match status" value="2"/>
</dbReference>
<organism evidence="1 2">
    <name type="scientific">Pyricularia oryzae</name>
    <name type="common">Rice blast fungus</name>
    <name type="synonym">Magnaporthe oryzae</name>
    <dbReference type="NCBI Taxonomy" id="318829"/>
    <lineage>
        <taxon>Eukaryota</taxon>
        <taxon>Fungi</taxon>
        <taxon>Dikarya</taxon>
        <taxon>Ascomycota</taxon>
        <taxon>Pezizomycotina</taxon>
        <taxon>Sordariomycetes</taxon>
        <taxon>Sordariomycetidae</taxon>
        <taxon>Magnaporthales</taxon>
        <taxon>Pyriculariaceae</taxon>
        <taxon>Pyricularia</taxon>
    </lineage>
</organism>
<dbReference type="PANTHER" id="PTHR14187:SF81">
    <property type="entry name" value="HSP70 FAMILY PROTEIN (AFU_ORTHOLOGUE AFUA_4G14040)"/>
    <property type="match status" value="1"/>
</dbReference>
<evidence type="ECO:0000313" key="1">
    <source>
        <dbReference type="EMBL" id="QBZ59518.1"/>
    </source>
</evidence>
<accession>A0A4P7N9W7</accession>
<evidence type="ECO:0000313" key="2">
    <source>
        <dbReference type="Proteomes" id="UP000294847"/>
    </source>
</evidence>
<dbReference type="Pfam" id="PF00012">
    <property type="entry name" value="HSP70"/>
    <property type="match status" value="1"/>
</dbReference>
<dbReference type="PANTHER" id="PTHR14187">
    <property type="entry name" value="ALPHA KINASE/ELONGATION FACTOR 2 KINASE"/>
    <property type="match status" value="1"/>
</dbReference>
<dbReference type="CDD" id="cd10170">
    <property type="entry name" value="ASKHA_NBD_HSP70"/>
    <property type="match status" value="1"/>
</dbReference>
<dbReference type="InterPro" id="IPR043129">
    <property type="entry name" value="ATPase_NBD"/>
</dbReference>
<sequence length="619" mass="68514">MSRREAYKQVRLILGLDFGTTFSDPAICFATSNTTDLGEIYTFTAWPGSCEQAGEHHVKTPSRIAYARENTGNSENDALTSDVTGYEVEAGYRSYSWFKLLLDGTALSSEYDDPELKLGRSEGLMCLPADKSAKDVTTDYLRGLYQTCQERLNRTFGNGRLASQLRYPVDVWLTLPATWSDKAKLLTQRAAKDAGFASHPGDRMFIIAEPEAAALAALKATISKVDDLVQVGDHVLICDCGGGTVDITTYNVLSTKPTLELEELLVGIGAKCGSTTIDRNIYKLMVERFGDAFTSLDDRCTGLGSYFMSTLENFKKGFSLARAKKRPSRIPLKMRNVPAEAIASNHYDADLDAVLLSADDMKNIFDPVIDKICGLLGDQITKAQEDVKEDVEGKRMKVILVGGFASSPYLCERLEAFLEDRNATLATPMKDAWSAIARGAVIRGLEGEIVKQRKCRRHYGVSFSYPYERSHHNGFNTSLRRTYMSLFTGKEYLTGFLTWKVDKGSVVTEQTEIQHSFKSSWTGDDHNSYRRLDLYSCGADSPPETIECTDAEKVGSITYDLEDLDTSQLQCKIEPDGTRRYQANLTMVIRMGDAAGLLTFKVLCQGSEVGSAHLDISSD</sequence>